<sequence length="110" mass="11589">MSAPDCLGNCALWAALDSGQDDIASILVRHGADTDCWGSGPEGCKQTLLHRAIDENKEPAAIFLIQAGCDLDSPRMPGSNGEGGDEAKEKASPLHLCCQWGLEPVVQTLV</sequence>
<evidence type="ECO:0000313" key="4">
    <source>
        <dbReference type="Proteomes" id="UP000051574"/>
    </source>
</evidence>
<protein>
    <submittedName>
        <fullName evidence="3">Ankyrin repeat-containing protein</fullName>
    </submittedName>
</protein>
<dbReference type="SMART" id="SM00248">
    <property type="entry name" value="ANK"/>
    <property type="match status" value="2"/>
</dbReference>
<dbReference type="Pfam" id="PF12796">
    <property type="entry name" value="Ank_2"/>
    <property type="match status" value="1"/>
</dbReference>
<dbReference type="Gene3D" id="1.25.40.20">
    <property type="entry name" value="Ankyrin repeat-containing domain"/>
    <property type="match status" value="1"/>
</dbReference>
<evidence type="ECO:0000256" key="1">
    <source>
        <dbReference type="ARBA" id="ARBA00022737"/>
    </source>
</evidence>
<dbReference type="InterPro" id="IPR036770">
    <property type="entry name" value="Ankyrin_rpt-contain_sf"/>
</dbReference>
<dbReference type="PANTHER" id="PTHR24198:SF191">
    <property type="entry name" value="RABANKYRIN-5-LIKE"/>
    <property type="match status" value="1"/>
</dbReference>
<dbReference type="EMBL" id="LJIG01016171">
    <property type="protein sequence ID" value="KRT81401.1"/>
    <property type="molecule type" value="Genomic_DNA"/>
</dbReference>
<keyword evidence="1" id="KW-0677">Repeat</keyword>
<dbReference type="InterPro" id="IPR002110">
    <property type="entry name" value="Ankyrin_rpt"/>
</dbReference>
<evidence type="ECO:0000313" key="3">
    <source>
        <dbReference type="EMBL" id="KRT81401.1"/>
    </source>
</evidence>
<comment type="caution">
    <text evidence="3">The sequence shown here is derived from an EMBL/GenBank/DDBJ whole genome shotgun (WGS) entry which is preliminary data.</text>
</comment>
<keyword evidence="2" id="KW-0040">ANK repeat</keyword>
<dbReference type="PANTHER" id="PTHR24198">
    <property type="entry name" value="ANKYRIN REPEAT AND PROTEIN KINASE DOMAIN-CONTAINING PROTEIN"/>
    <property type="match status" value="1"/>
</dbReference>
<reference evidence="3 4" key="1">
    <citation type="submission" date="2015-09" db="EMBL/GenBank/DDBJ databases">
        <title>Draft genome of the scarab beetle Oryctes borbonicus.</title>
        <authorList>
            <person name="Meyer J.M."/>
            <person name="Markov G.V."/>
            <person name="Baskaran P."/>
            <person name="Herrmann M."/>
            <person name="Sommer R.J."/>
            <person name="Roedelsperger C."/>
        </authorList>
    </citation>
    <scope>NUCLEOTIDE SEQUENCE [LARGE SCALE GENOMIC DNA]</scope>
    <source>
        <strain evidence="3">OB123</strain>
        <tissue evidence="3">Whole animal</tissue>
    </source>
</reference>
<proteinExistence type="predicted"/>
<dbReference type="AlphaFoldDB" id="A0A0T6B247"/>
<evidence type="ECO:0000256" key="2">
    <source>
        <dbReference type="ARBA" id="ARBA00023043"/>
    </source>
</evidence>
<name>A0A0T6B247_9SCAR</name>
<dbReference type="SUPFAM" id="SSF48403">
    <property type="entry name" value="Ankyrin repeat"/>
    <property type="match status" value="1"/>
</dbReference>
<gene>
    <name evidence="3" type="ORF">AMK59_6332</name>
</gene>
<feature type="non-terminal residue" evidence="3">
    <location>
        <position position="110"/>
    </location>
</feature>
<accession>A0A0T6B247</accession>
<keyword evidence="4" id="KW-1185">Reference proteome</keyword>
<dbReference type="Proteomes" id="UP000051574">
    <property type="component" value="Unassembled WGS sequence"/>
</dbReference>
<organism evidence="3 4">
    <name type="scientific">Oryctes borbonicus</name>
    <dbReference type="NCBI Taxonomy" id="1629725"/>
    <lineage>
        <taxon>Eukaryota</taxon>
        <taxon>Metazoa</taxon>
        <taxon>Ecdysozoa</taxon>
        <taxon>Arthropoda</taxon>
        <taxon>Hexapoda</taxon>
        <taxon>Insecta</taxon>
        <taxon>Pterygota</taxon>
        <taxon>Neoptera</taxon>
        <taxon>Endopterygota</taxon>
        <taxon>Coleoptera</taxon>
        <taxon>Polyphaga</taxon>
        <taxon>Scarabaeiformia</taxon>
        <taxon>Scarabaeidae</taxon>
        <taxon>Dynastinae</taxon>
        <taxon>Oryctes</taxon>
    </lineage>
</organism>
<dbReference type="OrthoDB" id="2306477at2759"/>